<evidence type="ECO:0000256" key="6">
    <source>
        <dbReference type="ARBA" id="ARBA00022884"/>
    </source>
</evidence>
<keyword evidence="5" id="KW-0378">Hydrolase</keyword>
<dbReference type="Proteomes" id="UP000830167">
    <property type="component" value="Chromosome"/>
</dbReference>
<evidence type="ECO:0000256" key="2">
    <source>
        <dbReference type="ARBA" id="ARBA00022150"/>
    </source>
</evidence>
<sequence length="220" mass="24311">MKLKQFTKITGIIHCETGLKIGGTKDSIDIGGVDAPIIRHPITRVPYIPGSSLKGKMRSLLESIYSSNTSIYPCGCGTCKVCINFGSLKSTSPTRVLVRDAHMAEKSLAVLKNANEESGMNFVEVKTENFINRSVGKAEKPRVFERVPAETEFHFEISIRIFENDLETDVVNFVLEGLKLVEHDYLGGSGGRGYGKVKFKNVVVETVPLQNYKEDVVDPK</sequence>
<keyword evidence="4" id="KW-0255">Endonuclease</keyword>
<dbReference type="PANTHER" id="PTHR35579:SF3">
    <property type="entry name" value="CRISPR SYSTEM CMS ENDORIBONUCLEASE CSM3"/>
    <property type="match status" value="1"/>
</dbReference>
<dbReference type="EMBL" id="CP089291">
    <property type="protein sequence ID" value="UOF92511.1"/>
    <property type="molecule type" value="Genomic_DNA"/>
</dbReference>
<dbReference type="NCBIfam" id="TIGR02582">
    <property type="entry name" value="cas7_TM1809"/>
    <property type="match status" value="1"/>
</dbReference>
<evidence type="ECO:0000256" key="5">
    <source>
        <dbReference type="ARBA" id="ARBA00022801"/>
    </source>
</evidence>
<dbReference type="InterPro" id="IPR052216">
    <property type="entry name" value="CRISPR_Csm3_endoribonuclease"/>
</dbReference>
<accession>A0ABY4CTC1</accession>
<keyword evidence="11" id="KW-1185">Reference proteome</keyword>
<dbReference type="Pfam" id="PF03787">
    <property type="entry name" value="RAMPs"/>
    <property type="match status" value="1"/>
</dbReference>
<evidence type="ECO:0000313" key="10">
    <source>
        <dbReference type="EMBL" id="UOF92511.1"/>
    </source>
</evidence>
<keyword evidence="6" id="KW-0694">RNA-binding</keyword>
<dbReference type="InterPro" id="IPR005537">
    <property type="entry name" value="RAMP_III_fam"/>
</dbReference>
<evidence type="ECO:0000256" key="1">
    <source>
        <dbReference type="ARBA" id="ARBA00006342"/>
    </source>
</evidence>
<evidence type="ECO:0000313" key="11">
    <source>
        <dbReference type="Proteomes" id="UP000830167"/>
    </source>
</evidence>
<keyword evidence="3" id="KW-0540">Nuclease</keyword>
<evidence type="ECO:0000256" key="8">
    <source>
        <dbReference type="ARBA" id="ARBA00033183"/>
    </source>
</evidence>
<keyword evidence="7" id="KW-0051">Antiviral defense</keyword>
<protein>
    <recommendedName>
        <fullName evidence="2">CRISPR system Cms endoribonuclease Csm3</fullName>
    </recommendedName>
    <alternativeName>
        <fullName evidence="8">CRISPR type III A-associated RAMP protein Csm3</fullName>
    </alternativeName>
</protein>
<dbReference type="PANTHER" id="PTHR35579">
    <property type="entry name" value="CRISPR SYSTEM CMS ENDORIBONUCLEASE CSM3"/>
    <property type="match status" value="1"/>
</dbReference>
<name>A0ABY4CTC1_9BACL</name>
<feature type="domain" description="CRISPR type III-associated protein" evidence="9">
    <location>
        <begin position="17"/>
        <end position="198"/>
    </location>
</feature>
<reference evidence="10" key="1">
    <citation type="submission" date="2021-12" db="EMBL/GenBank/DDBJ databases">
        <title>Alicyclobacillaceae gen. nov., sp. nov., isolated from chalcocite enrichment system.</title>
        <authorList>
            <person name="Jiang Z."/>
        </authorList>
    </citation>
    <scope>NUCLEOTIDE SEQUENCE</scope>
    <source>
        <strain evidence="10">MYW30-H2</strain>
    </source>
</reference>
<dbReference type="RefSeq" id="WP_347439180.1">
    <property type="nucleotide sequence ID" value="NZ_CP089291.1"/>
</dbReference>
<evidence type="ECO:0000256" key="7">
    <source>
        <dbReference type="ARBA" id="ARBA00023118"/>
    </source>
</evidence>
<dbReference type="InterPro" id="IPR013412">
    <property type="entry name" value="CRISPR-assoc_RAMP_Csm3"/>
</dbReference>
<organism evidence="10 11">
    <name type="scientific">Fodinisporobacter ferrooxydans</name>
    <dbReference type="NCBI Taxonomy" id="2901836"/>
    <lineage>
        <taxon>Bacteria</taxon>
        <taxon>Bacillati</taxon>
        <taxon>Bacillota</taxon>
        <taxon>Bacilli</taxon>
        <taxon>Bacillales</taxon>
        <taxon>Alicyclobacillaceae</taxon>
        <taxon>Fodinisporobacter</taxon>
    </lineage>
</organism>
<comment type="similarity">
    <text evidence="1">Belongs to the CRISPR-associated Csm3 family.</text>
</comment>
<evidence type="ECO:0000259" key="9">
    <source>
        <dbReference type="Pfam" id="PF03787"/>
    </source>
</evidence>
<evidence type="ECO:0000256" key="4">
    <source>
        <dbReference type="ARBA" id="ARBA00022759"/>
    </source>
</evidence>
<evidence type="ECO:0000256" key="3">
    <source>
        <dbReference type="ARBA" id="ARBA00022722"/>
    </source>
</evidence>
<proteinExistence type="inferred from homology"/>
<gene>
    <name evidence="10" type="primary">csm3</name>
    <name evidence="10" type="ORF">LSG31_10335</name>
</gene>